<dbReference type="AlphaFoldDB" id="A0A4R5CBW1"/>
<comment type="caution">
    <text evidence="1">The sequence shown here is derived from an EMBL/GenBank/DDBJ whole genome shotgun (WGS) entry which is preliminary data.</text>
</comment>
<gene>
    <name evidence="1" type="ORF">E0F76_16320</name>
</gene>
<name>A0A4R5CBW1_9FLAO</name>
<dbReference type="EMBL" id="SMFK01000015">
    <property type="protein sequence ID" value="TDD94582.1"/>
    <property type="molecule type" value="Genomic_DNA"/>
</dbReference>
<evidence type="ECO:0000313" key="1">
    <source>
        <dbReference type="EMBL" id="TDD94582.1"/>
    </source>
</evidence>
<reference evidence="1 2" key="1">
    <citation type="submission" date="2019-03" db="EMBL/GenBank/DDBJ databases">
        <title>Flavobacterium AR-3-4 sp. nov. isolated from arctic soil.</title>
        <authorList>
            <person name="Chaudhary D.K."/>
        </authorList>
    </citation>
    <scope>NUCLEOTIDE SEQUENCE [LARGE SCALE GENOMIC DNA]</scope>
    <source>
        <strain evidence="1 2">AR-3-4</strain>
    </source>
</reference>
<dbReference type="Proteomes" id="UP000295479">
    <property type="component" value="Unassembled WGS sequence"/>
</dbReference>
<organism evidence="1 2">
    <name type="scientific">Flavobacterium cellulosilyticum</name>
    <dbReference type="NCBI Taxonomy" id="2541731"/>
    <lineage>
        <taxon>Bacteria</taxon>
        <taxon>Pseudomonadati</taxon>
        <taxon>Bacteroidota</taxon>
        <taxon>Flavobacteriia</taxon>
        <taxon>Flavobacteriales</taxon>
        <taxon>Flavobacteriaceae</taxon>
        <taxon>Flavobacterium</taxon>
    </lineage>
</organism>
<dbReference type="RefSeq" id="WP_132008611.1">
    <property type="nucleotide sequence ID" value="NZ_SMFK01000015.1"/>
</dbReference>
<protein>
    <submittedName>
        <fullName evidence="1">Uncharacterized protein</fullName>
    </submittedName>
</protein>
<proteinExistence type="predicted"/>
<accession>A0A4R5CBW1</accession>
<dbReference type="OrthoDB" id="1370590at2"/>
<keyword evidence="2" id="KW-1185">Reference proteome</keyword>
<evidence type="ECO:0000313" key="2">
    <source>
        <dbReference type="Proteomes" id="UP000295479"/>
    </source>
</evidence>
<sequence length="80" mass="9603">MNYSMKEFETLFFEFLSKKTNDSLVLTKEEFYTYTVKMAIYSDRLATLYPKEKEVAQASKKKWMSESYEDCLLSKQIQKK</sequence>